<keyword evidence="2" id="KW-1185">Reference proteome</keyword>
<dbReference type="EMBL" id="MU274919">
    <property type="protein sequence ID" value="KAI0087118.1"/>
    <property type="molecule type" value="Genomic_DNA"/>
</dbReference>
<dbReference type="Proteomes" id="UP001055072">
    <property type="component" value="Unassembled WGS sequence"/>
</dbReference>
<name>A0ACB8TYE3_9APHY</name>
<reference evidence="1" key="1">
    <citation type="journal article" date="2021" name="Environ. Microbiol.">
        <title>Gene family expansions and transcriptome signatures uncover fungal adaptations to wood decay.</title>
        <authorList>
            <person name="Hage H."/>
            <person name="Miyauchi S."/>
            <person name="Viragh M."/>
            <person name="Drula E."/>
            <person name="Min B."/>
            <person name="Chaduli D."/>
            <person name="Navarro D."/>
            <person name="Favel A."/>
            <person name="Norest M."/>
            <person name="Lesage-Meessen L."/>
            <person name="Balint B."/>
            <person name="Merenyi Z."/>
            <person name="de Eugenio L."/>
            <person name="Morin E."/>
            <person name="Martinez A.T."/>
            <person name="Baldrian P."/>
            <person name="Stursova M."/>
            <person name="Martinez M.J."/>
            <person name="Novotny C."/>
            <person name="Magnuson J.K."/>
            <person name="Spatafora J.W."/>
            <person name="Maurice S."/>
            <person name="Pangilinan J."/>
            <person name="Andreopoulos W."/>
            <person name="LaButti K."/>
            <person name="Hundley H."/>
            <person name="Na H."/>
            <person name="Kuo A."/>
            <person name="Barry K."/>
            <person name="Lipzen A."/>
            <person name="Henrissat B."/>
            <person name="Riley R."/>
            <person name="Ahrendt S."/>
            <person name="Nagy L.G."/>
            <person name="Grigoriev I.V."/>
            <person name="Martin F."/>
            <person name="Rosso M.N."/>
        </authorList>
    </citation>
    <scope>NUCLEOTIDE SEQUENCE</scope>
    <source>
        <strain evidence="1">CBS 384.51</strain>
    </source>
</reference>
<proteinExistence type="predicted"/>
<comment type="caution">
    <text evidence="1">The sequence shown here is derived from an EMBL/GenBank/DDBJ whole genome shotgun (WGS) entry which is preliminary data.</text>
</comment>
<evidence type="ECO:0000313" key="1">
    <source>
        <dbReference type="EMBL" id="KAI0087118.1"/>
    </source>
</evidence>
<organism evidence="1 2">
    <name type="scientific">Irpex rosettiformis</name>
    <dbReference type="NCBI Taxonomy" id="378272"/>
    <lineage>
        <taxon>Eukaryota</taxon>
        <taxon>Fungi</taxon>
        <taxon>Dikarya</taxon>
        <taxon>Basidiomycota</taxon>
        <taxon>Agaricomycotina</taxon>
        <taxon>Agaricomycetes</taxon>
        <taxon>Polyporales</taxon>
        <taxon>Irpicaceae</taxon>
        <taxon>Irpex</taxon>
    </lineage>
</organism>
<protein>
    <submittedName>
        <fullName evidence="1">Uncharacterized protein</fullName>
    </submittedName>
</protein>
<accession>A0ACB8TYE3</accession>
<evidence type="ECO:0000313" key="2">
    <source>
        <dbReference type="Proteomes" id="UP001055072"/>
    </source>
</evidence>
<gene>
    <name evidence="1" type="ORF">BDY19DRAFT_301440</name>
</gene>
<sequence>MCLTIRAMATSHPTQVPHHLLKQLPLKGNPVPSSGYVLADDLNCQISPTRTERRTNRRDAEARLTRLQYQSIELPVNKITYHSYANTTLPTRYHGTDAHVFFSAMHEPQNLVHRVVIQKVFRTNTPIGQLWRRILCASLLKRKGKRDGHAEQEKTR</sequence>